<sequence length="412" mass="47237">MKISNFRSEQEGNLFKVAATIVWEDRDRSPQDIYIATTQEFAKDLSCNPHSFLVACIMVAFYYGEKRIYIDAEICPQLIENLNTATALVKHWYKSDRSRLKIEAKIKTSIETPTTDDRAAIFFTGGIDTLATLRLNRTNYPLTHPGSIKDGLFIYGFADTTLENFEKAYNSFDEITKDAGITLIPVYTNIYSHIKDLEYESIGFWRDYQTGAALSAIAHAFNKRITSASISSSDEIQYLAPWGTHPLLDPNYSSYDLKIRHEYINFSRFSKTKIVSEWDVALQNLRVCDELNLTAGYLNCGKCAKCVVTMTQLLSLGLLKKTNVFPVNDISAELIIKKANIKHWDEEAYYLKLVDLLQDQNRDDLIQAIKKISVQFRLKQGIKKVDHKIFNNALYNYYENTIKKILLKQSNI</sequence>
<gene>
    <name evidence="1" type="ORF">H6G59_05645</name>
</gene>
<dbReference type="RefSeq" id="WP_190712259.1">
    <property type="nucleotide sequence ID" value="NZ_JACJST010000003.1"/>
</dbReference>
<dbReference type="EMBL" id="JACJST010000003">
    <property type="protein sequence ID" value="MBD2567390.1"/>
    <property type="molecule type" value="Genomic_DNA"/>
</dbReference>
<protein>
    <recommendedName>
        <fullName evidence="3">7-cyano-7-deazaguanine synthase</fullName>
    </recommendedName>
</protein>
<organism evidence="1 2">
    <name type="scientific">Anabaena lutea FACHB-196</name>
    <dbReference type="NCBI Taxonomy" id="2692881"/>
    <lineage>
        <taxon>Bacteria</taxon>
        <taxon>Bacillati</taxon>
        <taxon>Cyanobacteriota</taxon>
        <taxon>Cyanophyceae</taxon>
        <taxon>Nostocales</taxon>
        <taxon>Nostocaceae</taxon>
        <taxon>Anabaena</taxon>
    </lineage>
</organism>
<proteinExistence type="predicted"/>
<reference evidence="1 2" key="1">
    <citation type="journal article" date="2020" name="ISME J.">
        <title>Comparative genomics reveals insights into cyanobacterial evolution and habitat adaptation.</title>
        <authorList>
            <person name="Chen M.Y."/>
            <person name="Teng W.K."/>
            <person name="Zhao L."/>
            <person name="Hu C.X."/>
            <person name="Zhou Y.K."/>
            <person name="Han B.P."/>
            <person name="Song L.R."/>
            <person name="Shu W.S."/>
        </authorList>
    </citation>
    <scope>NUCLEOTIDE SEQUENCE [LARGE SCALE GENOMIC DNA]</scope>
    <source>
        <strain evidence="1 2">FACHB-196</strain>
    </source>
</reference>
<accession>A0ABR8FC01</accession>
<comment type="caution">
    <text evidence="1">The sequence shown here is derived from an EMBL/GenBank/DDBJ whole genome shotgun (WGS) entry which is preliminary data.</text>
</comment>
<name>A0ABR8FC01_9NOST</name>
<evidence type="ECO:0008006" key="3">
    <source>
        <dbReference type="Google" id="ProtNLM"/>
    </source>
</evidence>
<evidence type="ECO:0000313" key="2">
    <source>
        <dbReference type="Proteomes" id="UP000640531"/>
    </source>
</evidence>
<keyword evidence="2" id="KW-1185">Reference proteome</keyword>
<evidence type="ECO:0000313" key="1">
    <source>
        <dbReference type="EMBL" id="MBD2567390.1"/>
    </source>
</evidence>
<dbReference type="Proteomes" id="UP000640531">
    <property type="component" value="Unassembled WGS sequence"/>
</dbReference>